<sequence length="319" mass="32233">MKPGSSEDESRPADGAVRPADTDGVAADAQGPIAEPSRATADSDGEAADSRPAAEEPGRADDGVTADAKGQVADSSEVTADASVSDSAAEPVAESSGGSRAARREKTSDDASTTSASSRPPAALTVVALGAVIVAALAALWFGGGWVRAALFTDGPRADARDSALDAAQQAALNMTTMNLDDVPGSLALARSSMTGPILESATKNQAQSEEMAARAGVGMSSTVLGASITSLNSERDRASALVVLRVTESAPDRPDSAYRYTWSLDMAKDGEVWKAEQVASLTQPVLLDGPGPAGTPAEPGAPVEVPPPTEPTPQEGPR</sequence>
<evidence type="ECO:0000256" key="2">
    <source>
        <dbReference type="ARBA" id="ARBA00023136"/>
    </source>
</evidence>
<feature type="region of interest" description="Disordered" evidence="3">
    <location>
        <begin position="1"/>
        <end position="119"/>
    </location>
</feature>
<dbReference type="PANTHER" id="PTHR37042">
    <property type="entry name" value="OUTER MEMBRANE PROTEIN RV1973"/>
    <property type="match status" value="1"/>
</dbReference>
<dbReference type="GO" id="GO:0016020">
    <property type="term" value="C:membrane"/>
    <property type="evidence" value="ECO:0007669"/>
    <property type="project" value="UniProtKB-SubCell"/>
</dbReference>
<feature type="region of interest" description="Disordered" evidence="3">
    <location>
        <begin position="284"/>
        <end position="319"/>
    </location>
</feature>
<feature type="compositionally biased region" description="Basic and acidic residues" evidence="3">
    <location>
        <begin position="48"/>
        <end position="62"/>
    </location>
</feature>
<protein>
    <submittedName>
        <fullName evidence="5">Mce-associated membrane protein</fullName>
    </submittedName>
</protein>
<evidence type="ECO:0000313" key="5">
    <source>
        <dbReference type="EMBL" id="RBO90815.1"/>
    </source>
</evidence>
<dbReference type="RefSeq" id="WP_232331682.1">
    <property type="nucleotide sequence ID" value="NZ_QNRE01000005.1"/>
</dbReference>
<evidence type="ECO:0000256" key="1">
    <source>
        <dbReference type="ARBA" id="ARBA00004370"/>
    </source>
</evidence>
<dbReference type="AlphaFoldDB" id="A0A366DLJ7"/>
<organism evidence="5 6">
    <name type="scientific">Nocardia puris</name>
    <dbReference type="NCBI Taxonomy" id="208602"/>
    <lineage>
        <taxon>Bacteria</taxon>
        <taxon>Bacillati</taxon>
        <taxon>Actinomycetota</taxon>
        <taxon>Actinomycetes</taxon>
        <taxon>Mycobacteriales</taxon>
        <taxon>Nocardiaceae</taxon>
        <taxon>Nocardia</taxon>
    </lineage>
</organism>
<feature type="compositionally biased region" description="Low complexity" evidence="3">
    <location>
        <begin position="110"/>
        <end position="119"/>
    </location>
</feature>
<evidence type="ECO:0000256" key="4">
    <source>
        <dbReference type="SAM" id="Phobius"/>
    </source>
</evidence>
<keyword evidence="4" id="KW-1133">Transmembrane helix</keyword>
<dbReference type="EMBL" id="QNRE01000005">
    <property type="protein sequence ID" value="RBO90815.1"/>
    <property type="molecule type" value="Genomic_DNA"/>
</dbReference>
<evidence type="ECO:0000313" key="6">
    <source>
        <dbReference type="Proteomes" id="UP000252586"/>
    </source>
</evidence>
<evidence type="ECO:0000256" key="3">
    <source>
        <dbReference type="SAM" id="MobiDB-lite"/>
    </source>
</evidence>
<name>A0A366DLJ7_9NOCA</name>
<comment type="caution">
    <text evidence="5">The sequence shown here is derived from an EMBL/GenBank/DDBJ whole genome shotgun (WGS) entry which is preliminary data.</text>
</comment>
<gene>
    <name evidence="5" type="ORF">DFR74_105221</name>
</gene>
<comment type="subcellular location">
    <subcellularLocation>
        <location evidence="1">Membrane</location>
    </subcellularLocation>
</comment>
<keyword evidence="6" id="KW-1185">Reference proteome</keyword>
<proteinExistence type="predicted"/>
<keyword evidence="4" id="KW-0812">Transmembrane</keyword>
<accession>A0A366DLJ7</accession>
<dbReference type="PANTHER" id="PTHR37042:SF4">
    <property type="entry name" value="OUTER MEMBRANE PROTEIN RV1973"/>
    <property type="match status" value="1"/>
</dbReference>
<feature type="transmembrane region" description="Helical" evidence="4">
    <location>
        <begin position="122"/>
        <end position="142"/>
    </location>
</feature>
<feature type="compositionally biased region" description="Pro residues" evidence="3">
    <location>
        <begin position="305"/>
        <end position="319"/>
    </location>
</feature>
<reference evidence="5 6" key="1">
    <citation type="submission" date="2018-06" db="EMBL/GenBank/DDBJ databases">
        <title>Genomic Encyclopedia of Type Strains, Phase IV (KMG-IV): sequencing the most valuable type-strain genomes for metagenomic binning, comparative biology and taxonomic classification.</title>
        <authorList>
            <person name="Goeker M."/>
        </authorList>
    </citation>
    <scope>NUCLEOTIDE SEQUENCE [LARGE SCALE GENOMIC DNA]</scope>
    <source>
        <strain evidence="5 6">DSM 44599</strain>
    </source>
</reference>
<feature type="compositionally biased region" description="Low complexity" evidence="3">
    <location>
        <begin position="72"/>
        <end position="96"/>
    </location>
</feature>
<keyword evidence="2 4" id="KW-0472">Membrane</keyword>
<dbReference type="Proteomes" id="UP000252586">
    <property type="component" value="Unassembled WGS sequence"/>
</dbReference>
<feature type="compositionally biased region" description="Low complexity" evidence="3">
    <location>
        <begin position="295"/>
        <end position="304"/>
    </location>
</feature>
<dbReference type="STRING" id="1210090.GCA_001613185_01799"/>